<dbReference type="PANTHER" id="PTHR43553">
    <property type="entry name" value="HEAVY METAL TRANSPORTER"/>
    <property type="match status" value="1"/>
</dbReference>
<dbReference type="InterPro" id="IPR027417">
    <property type="entry name" value="P-loop_NTPase"/>
</dbReference>
<dbReference type="PANTHER" id="PTHR43553:SF24">
    <property type="entry name" value="ENERGY-COUPLING FACTOR TRANSPORTER ATP-BINDING PROTEIN ECFA1"/>
    <property type="match status" value="1"/>
</dbReference>
<proteinExistence type="inferred from homology"/>
<evidence type="ECO:0000256" key="5">
    <source>
        <dbReference type="ARBA" id="ARBA00022741"/>
    </source>
</evidence>
<keyword evidence="6 10" id="KW-0067">ATP-binding</keyword>
<keyword evidence="5 10" id="KW-0547">Nucleotide-binding</keyword>
<evidence type="ECO:0000313" key="13">
    <source>
        <dbReference type="Proteomes" id="UP000679213"/>
    </source>
</evidence>
<dbReference type="CDD" id="cd03225">
    <property type="entry name" value="ABC_cobalt_CbiO_domain1"/>
    <property type="match status" value="1"/>
</dbReference>
<dbReference type="EMBL" id="LR792632">
    <property type="protein sequence ID" value="CAB3288588.1"/>
    <property type="molecule type" value="Genomic_DNA"/>
</dbReference>
<comment type="subcellular location">
    <subcellularLocation>
        <location evidence="1 10">Cell membrane</location>
        <topology evidence="1 10">Peripheral membrane protein</topology>
    </subcellularLocation>
</comment>
<dbReference type="PROSITE" id="PS00211">
    <property type="entry name" value="ABC_TRANSPORTER_1"/>
    <property type="match status" value="1"/>
</dbReference>
<dbReference type="GO" id="GO:0042626">
    <property type="term" value="F:ATPase-coupled transmembrane transporter activity"/>
    <property type="evidence" value="ECO:0007669"/>
    <property type="project" value="TreeGrafter"/>
</dbReference>
<accession>A0A8D6PTS2</accession>
<dbReference type="KEGG" id="mesg:MLAUSG7_0801"/>
<keyword evidence="8 10" id="KW-0472">Membrane</keyword>
<dbReference type="FunFam" id="3.40.50.300:FF:000224">
    <property type="entry name" value="Energy-coupling factor transporter ATP-binding protein EcfA"/>
    <property type="match status" value="1"/>
</dbReference>
<dbReference type="GO" id="GO:0043190">
    <property type="term" value="C:ATP-binding cassette (ABC) transporter complex"/>
    <property type="evidence" value="ECO:0007669"/>
    <property type="project" value="TreeGrafter"/>
</dbReference>
<dbReference type="PROSITE" id="PS50893">
    <property type="entry name" value="ABC_TRANSPORTER_2"/>
    <property type="match status" value="1"/>
</dbReference>
<evidence type="ECO:0000256" key="6">
    <source>
        <dbReference type="ARBA" id="ARBA00022840"/>
    </source>
</evidence>
<dbReference type="InterPro" id="IPR005876">
    <property type="entry name" value="Co_trans_ATP-bd"/>
</dbReference>
<comment type="function">
    <text evidence="10">Part of an ABC transporter complex. Responsible for energy coupling to the transport system.</text>
</comment>
<feature type="domain" description="ABC transporter" evidence="11">
    <location>
        <begin position="4"/>
        <end position="239"/>
    </location>
</feature>
<dbReference type="GeneID" id="65883608"/>
<dbReference type="Gene3D" id="3.40.50.300">
    <property type="entry name" value="P-loop containing nucleotide triphosphate hydrolases"/>
    <property type="match status" value="1"/>
</dbReference>
<dbReference type="SUPFAM" id="SSF52540">
    <property type="entry name" value="P-loop containing nucleoside triphosphate hydrolases"/>
    <property type="match status" value="1"/>
</dbReference>
<dbReference type="InterPro" id="IPR003593">
    <property type="entry name" value="AAA+_ATPase"/>
</dbReference>
<dbReference type="AlphaFoldDB" id="A0A8D6PTS2"/>
<dbReference type="RefSeq" id="WP_214400647.1">
    <property type="nucleotide sequence ID" value="NZ_LR792632.1"/>
</dbReference>
<gene>
    <name evidence="12" type="primary">ecfA</name>
    <name evidence="12" type="ORF">MLAUSG7_0801</name>
</gene>
<evidence type="ECO:0000256" key="4">
    <source>
        <dbReference type="ARBA" id="ARBA00022475"/>
    </source>
</evidence>
<evidence type="ECO:0000256" key="3">
    <source>
        <dbReference type="ARBA" id="ARBA00022448"/>
    </source>
</evidence>
<name>A0A8D6PTS2_9EURY</name>
<dbReference type="InterPro" id="IPR017871">
    <property type="entry name" value="ABC_transporter-like_CS"/>
</dbReference>
<dbReference type="GO" id="GO:0006824">
    <property type="term" value="P:cobalt ion transport"/>
    <property type="evidence" value="ECO:0007669"/>
    <property type="project" value="InterPro"/>
</dbReference>
<evidence type="ECO:0000256" key="2">
    <source>
        <dbReference type="ARBA" id="ARBA00005417"/>
    </source>
</evidence>
<keyword evidence="3 10" id="KW-0813">Transport</keyword>
<protein>
    <recommendedName>
        <fullName evidence="10">ABC transporter ATP-binding protein</fullName>
    </recommendedName>
</protein>
<dbReference type="NCBIfam" id="TIGR01166">
    <property type="entry name" value="cbiO"/>
    <property type="match status" value="1"/>
</dbReference>
<keyword evidence="7" id="KW-1278">Translocase</keyword>
<dbReference type="InterPro" id="IPR003439">
    <property type="entry name" value="ABC_transporter-like_ATP-bd"/>
</dbReference>
<evidence type="ECO:0000256" key="8">
    <source>
        <dbReference type="ARBA" id="ARBA00023136"/>
    </source>
</evidence>
<organism evidence="12 13">
    <name type="scientific">Methanocaldococcus lauensis</name>
    <dbReference type="NCBI Taxonomy" id="2546128"/>
    <lineage>
        <taxon>Archaea</taxon>
        <taxon>Methanobacteriati</taxon>
        <taxon>Methanobacteriota</taxon>
        <taxon>Methanomada group</taxon>
        <taxon>Methanococci</taxon>
        <taxon>Methanococcales</taxon>
        <taxon>Methanocaldococcaceae</taxon>
        <taxon>Methanocaldococcus</taxon>
    </lineage>
</organism>
<evidence type="ECO:0000259" key="11">
    <source>
        <dbReference type="PROSITE" id="PS50893"/>
    </source>
</evidence>
<sequence>MNIIETRDLYFCYPDGTEVLKGINFKVKKGEIVSILGPNGAGKSTLFLHFNGILKPTRGEVLIKGKPIKYNKKGLIEVRKTVGLVFQNPDDQIFAPTVQDDVAFGPLNLGLPEDEVRERVKEALKAVGMWEYRDKPPHHLSGGQKKRVAIAGILAMRPEVIVLDEPTAGLDPVGAAQIMKLLYDLNKKGMTIVISTHDVDLVPVYADKVYVIYNGKILKEGTPQEVFSDVETIRKANLRLPRVAHLVEILNKKDNIPIKLGYTIGEVRRNLLEFIKEKCQV</sequence>
<keyword evidence="13" id="KW-1185">Reference proteome</keyword>
<dbReference type="Proteomes" id="UP000679213">
    <property type="component" value="Chromosome I"/>
</dbReference>
<dbReference type="InterPro" id="IPR050095">
    <property type="entry name" value="ECF_ABC_transporter_ATP-bd"/>
</dbReference>
<keyword evidence="12" id="KW-0378">Hydrolase</keyword>
<dbReference type="GO" id="GO:0016887">
    <property type="term" value="F:ATP hydrolysis activity"/>
    <property type="evidence" value="ECO:0007669"/>
    <property type="project" value="InterPro"/>
</dbReference>
<dbReference type="SMART" id="SM00382">
    <property type="entry name" value="AAA"/>
    <property type="match status" value="1"/>
</dbReference>
<comment type="similarity">
    <text evidence="2 10">Belongs to the ABC transporter superfamily.</text>
</comment>
<evidence type="ECO:0000313" key="12">
    <source>
        <dbReference type="EMBL" id="CAB3288588.1"/>
    </source>
</evidence>
<dbReference type="GO" id="GO:0005524">
    <property type="term" value="F:ATP binding"/>
    <property type="evidence" value="ECO:0007669"/>
    <property type="project" value="UniProtKB-UniRule"/>
</dbReference>
<evidence type="ECO:0000256" key="7">
    <source>
        <dbReference type="ARBA" id="ARBA00022967"/>
    </source>
</evidence>
<evidence type="ECO:0000256" key="9">
    <source>
        <dbReference type="ARBA" id="ARBA00025157"/>
    </source>
</evidence>
<reference evidence="12 13" key="1">
    <citation type="submission" date="2020-04" db="EMBL/GenBank/DDBJ databases">
        <authorList>
            <consortium name="Genoscope - CEA"/>
            <person name="William W."/>
        </authorList>
    </citation>
    <scope>NUCLEOTIDE SEQUENCE [LARGE SCALE GENOMIC DNA]</scope>
    <source>
        <strain evidence="12 13">SG7</strain>
    </source>
</reference>
<dbReference type="InterPro" id="IPR015856">
    <property type="entry name" value="ABC_transpr_CbiO/EcfA_su"/>
</dbReference>
<keyword evidence="4 10" id="KW-1003">Cell membrane</keyword>
<comment type="function">
    <text evidence="9">Probably part of an ABC transporter complex. Responsible for energy coupling to the transport system.</text>
</comment>
<evidence type="ECO:0000256" key="10">
    <source>
        <dbReference type="RuleBase" id="RU364103"/>
    </source>
</evidence>
<evidence type="ECO:0000256" key="1">
    <source>
        <dbReference type="ARBA" id="ARBA00004202"/>
    </source>
</evidence>
<dbReference type="Pfam" id="PF00005">
    <property type="entry name" value="ABC_tran"/>
    <property type="match status" value="1"/>
</dbReference>